<name>A0A835XQ76_9CHLO</name>
<evidence type="ECO:0000313" key="2">
    <source>
        <dbReference type="Proteomes" id="UP000612055"/>
    </source>
</evidence>
<dbReference type="OrthoDB" id="549631at2759"/>
<sequence length="194" mass="21481">MENMNTLKKTITRNDNTTNPAFRHTYNFHQRPQWEGQPALISAYTNFHGEVPELPKYVPKYQVTPETATLASRHGSSPYSFYATAKKEGVLPDGRATYRFSGSAAGLPDAAATASAGAVTQKVSSSTLGSSGLPPVQYKSYLTEYVDEYREPVEQLDTMRTLTHKYNTVGGTRVTKRSTRSDGLPKYESRVVAF</sequence>
<reference evidence="1" key="1">
    <citation type="journal article" date="2020" name="bioRxiv">
        <title>Comparative genomics of Chlamydomonas.</title>
        <authorList>
            <person name="Craig R.J."/>
            <person name="Hasan A.R."/>
            <person name="Ness R.W."/>
            <person name="Keightley P.D."/>
        </authorList>
    </citation>
    <scope>NUCLEOTIDE SEQUENCE</scope>
    <source>
        <strain evidence="1">CCAP 11/70</strain>
    </source>
</reference>
<protein>
    <submittedName>
        <fullName evidence="1">Uncharacterized protein</fullName>
    </submittedName>
</protein>
<accession>A0A835XQ76</accession>
<gene>
    <name evidence="1" type="ORF">HYH03_013773</name>
</gene>
<dbReference type="Proteomes" id="UP000612055">
    <property type="component" value="Unassembled WGS sequence"/>
</dbReference>
<dbReference type="AlphaFoldDB" id="A0A835XQ76"/>
<organism evidence="1 2">
    <name type="scientific">Edaphochlamys debaryana</name>
    <dbReference type="NCBI Taxonomy" id="47281"/>
    <lineage>
        <taxon>Eukaryota</taxon>
        <taxon>Viridiplantae</taxon>
        <taxon>Chlorophyta</taxon>
        <taxon>core chlorophytes</taxon>
        <taxon>Chlorophyceae</taxon>
        <taxon>CS clade</taxon>
        <taxon>Chlamydomonadales</taxon>
        <taxon>Chlamydomonadales incertae sedis</taxon>
        <taxon>Edaphochlamys</taxon>
    </lineage>
</organism>
<evidence type="ECO:0000313" key="1">
    <source>
        <dbReference type="EMBL" id="KAG2487635.1"/>
    </source>
</evidence>
<comment type="caution">
    <text evidence="1">The sequence shown here is derived from an EMBL/GenBank/DDBJ whole genome shotgun (WGS) entry which is preliminary data.</text>
</comment>
<keyword evidence="2" id="KW-1185">Reference proteome</keyword>
<dbReference type="EMBL" id="JAEHOE010000094">
    <property type="protein sequence ID" value="KAG2487635.1"/>
    <property type="molecule type" value="Genomic_DNA"/>
</dbReference>
<proteinExistence type="predicted"/>